<dbReference type="KEGG" id="pvac:HC248_00479"/>
<dbReference type="InterPro" id="IPR012337">
    <property type="entry name" value="RNaseH-like_sf"/>
</dbReference>
<evidence type="ECO:0000259" key="1">
    <source>
        <dbReference type="PROSITE" id="PS50994"/>
    </source>
</evidence>
<dbReference type="InterPro" id="IPR050900">
    <property type="entry name" value="Transposase_IS3/IS150/IS904"/>
</dbReference>
<organism evidence="2 5">
    <name type="scientific">Polaromonas vacuolata</name>
    <dbReference type="NCBI Taxonomy" id="37448"/>
    <lineage>
        <taxon>Bacteria</taxon>
        <taxon>Pseudomonadati</taxon>
        <taxon>Pseudomonadota</taxon>
        <taxon>Betaproteobacteria</taxon>
        <taxon>Burkholderiales</taxon>
        <taxon>Comamonadaceae</taxon>
        <taxon>Polaromonas</taxon>
    </lineage>
</organism>
<dbReference type="EMBL" id="CP051461">
    <property type="protein sequence ID" value="QJC55201.1"/>
    <property type="molecule type" value="Genomic_DNA"/>
</dbReference>
<dbReference type="PROSITE" id="PS50994">
    <property type="entry name" value="INTEGRASE"/>
    <property type="match status" value="1"/>
</dbReference>
<evidence type="ECO:0000313" key="2">
    <source>
        <dbReference type="EMBL" id="QJC55102.1"/>
    </source>
</evidence>
<feature type="domain" description="Integrase catalytic" evidence="1">
    <location>
        <begin position="112"/>
        <end position="275"/>
    </location>
</feature>
<dbReference type="SUPFAM" id="SSF53098">
    <property type="entry name" value="Ribonuclease H-like"/>
    <property type="match status" value="1"/>
</dbReference>
<evidence type="ECO:0000313" key="5">
    <source>
        <dbReference type="Proteomes" id="UP000502041"/>
    </source>
</evidence>
<dbReference type="Proteomes" id="UP000502041">
    <property type="component" value="Chromosome"/>
</dbReference>
<dbReference type="GO" id="GO:0015074">
    <property type="term" value="P:DNA integration"/>
    <property type="evidence" value="ECO:0007669"/>
    <property type="project" value="InterPro"/>
</dbReference>
<dbReference type="InterPro" id="IPR048020">
    <property type="entry name" value="Transpos_IS3"/>
</dbReference>
<dbReference type="PANTHER" id="PTHR46889:SF4">
    <property type="entry name" value="TRANSPOSASE INSO FOR INSERTION SEQUENCE ELEMENT IS911B-RELATED"/>
    <property type="match status" value="1"/>
</dbReference>
<dbReference type="InterPro" id="IPR036397">
    <property type="entry name" value="RNaseH_sf"/>
</dbReference>
<dbReference type="InterPro" id="IPR001584">
    <property type="entry name" value="Integrase_cat-core"/>
</dbReference>
<dbReference type="InterPro" id="IPR025948">
    <property type="entry name" value="HTH-like_dom"/>
</dbReference>
<dbReference type="Pfam" id="PF13276">
    <property type="entry name" value="HTH_21"/>
    <property type="match status" value="1"/>
</dbReference>
<keyword evidence="5" id="KW-1185">Reference proteome</keyword>
<protein>
    <recommendedName>
        <fullName evidence="1">Integrase catalytic domain-containing protein</fullName>
    </recommendedName>
</protein>
<dbReference type="Pfam" id="PF00665">
    <property type="entry name" value="rve"/>
    <property type="match status" value="1"/>
</dbReference>
<proteinExistence type="predicted"/>
<name>A0A6H2H5E5_9BURK</name>
<dbReference type="Gene3D" id="3.30.420.10">
    <property type="entry name" value="Ribonuclease H-like superfamily/Ribonuclease H"/>
    <property type="match status" value="1"/>
</dbReference>
<gene>
    <name evidence="2" type="ORF">HC248_00365</name>
    <name evidence="3" type="ORF">HC248_00479</name>
    <name evidence="4" type="ORF">HC248_01594</name>
</gene>
<dbReference type="AlphaFoldDB" id="A0A6H2H5E5"/>
<evidence type="ECO:0000313" key="4">
    <source>
        <dbReference type="EMBL" id="QJC56292.1"/>
    </source>
</evidence>
<dbReference type="EMBL" id="CP051461">
    <property type="protein sequence ID" value="QJC56292.1"/>
    <property type="molecule type" value="Genomic_DNA"/>
</dbReference>
<accession>A0A6H2H5E5</accession>
<sequence>MKSHLDAYRMAALCAALSVSRSGYYAWLARPQRATDLHDAIRACHTAHKARVGAPSIHAELVGSGLNACARTVGRHMHYLGLRAKGSQKFKRTTDSNHGKLASPNLLERQFEVCAPNQVWVGDITYIRTAQGWLYLATVIDLYSRAVVGWQMSGRIDSKLVCDALQAAILTRGKPTGVMVHTDQGSQYVSNAYRKMLRESLLIQSMSRRGNCWDNAVAESFFATLKKQAIHGEYFATRELAKQAVFEYIEAYYNRIRRHSTVGWLSPLNFENLYYQSLEDSAVH</sequence>
<dbReference type="Pfam" id="PF13333">
    <property type="entry name" value="rve_2"/>
    <property type="match status" value="1"/>
</dbReference>
<dbReference type="NCBIfam" id="NF033516">
    <property type="entry name" value="transpos_IS3"/>
    <property type="match status" value="1"/>
</dbReference>
<dbReference type="KEGG" id="pvac:HC248_01594"/>
<evidence type="ECO:0000313" key="3">
    <source>
        <dbReference type="EMBL" id="QJC55201.1"/>
    </source>
</evidence>
<reference evidence="2 5" key="1">
    <citation type="submission" date="2020-04" db="EMBL/GenBank/DDBJ databases">
        <title>Complete genome of a Psychrophilic, Marine, Gas Vacuolate Bacterium Polaromonas vacuolata KCTC 22033T.</title>
        <authorList>
            <person name="Hwang K."/>
            <person name="Kim K.M."/>
        </authorList>
    </citation>
    <scope>NUCLEOTIDE SEQUENCE [LARGE SCALE GENOMIC DNA]</scope>
    <source>
        <strain evidence="2 5">KCTC 22033</strain>
    </source>
</reference>
<dbReference type="KEGG" id="pvac:HC248_00365"/>
<dbReference type="PANTHER" id="PTHR46889">
    <property type="entry name" value="TRANSPOSASE INSF FOR INSERTION SEQUENCE IS3B-RELATED"/>
    <property type="match status" value="1"/>
</dbReference>
<dbReference type="EMBL" id="CP051461">
    <property type="protein sequence ID" value="QJC55102.1"/>
    <property type="molecule type" value="Genomic_DNA"/>
</dbReference>
<dbReference type="GO" id="GO:0003676">
    <property type="term" value="F:nucleic acid binding"/>
    <property type="evidence" value="ECO:0007669"/>
    <property type="project" value="InterPro"/>
</dbReference>